<proteinExistence type="predicted"/>
<feature type="compositionally biased region" description="Polar residues" evidence="1">
    <location>
        <begin position="288"/>
        <end position="303"/>
    </location>
</feature>
<dbReference type="RefSeq" id="YP_010083999.1">
    <property type="nucleotide sequence ID" value="NC_055054.1"/>
</dbReference>
<organism evidence="2 3">
    <name type="scientific">Ralstonia phage RS611</name>
    <dbReference type="NCBI Taxonomy" id="1497850"/>
    <lineage>
        <taxon>Viruses</taxon>
        <taxon>Monodnaviria</taxon>
        <taxon>Loebvirae</taxon>
        <taxon>Hofneiviricota</taxon>
        <taxon>Faserviricetes</taxon>
        <taxon>Tubulavirales</taxon>
        <taxon>Inoviridae</taxon>
        <taxon>Restivirus</taxon>
        <taxon>Restivirus RSS1</taxon>
    </lineage>
</organism>
<reference evidence="2 3" key="1">
    <citation type="submission" date="2014-04" db="EMBL/GenBank/DDBJ databases">
        <title>Complete genome sequence of a filamentous bacteriophage RS611 that is infectious to phytopathogen Ralstonia solanacearum.</title>
        <authorList>
            <person name="Van T.T.B."/>
            <person name="Yoshida S."/>
            <person name="Miki K."/>
            <person name="Kondo A."/>
            <person name="Kamei K."/>
        </authorList>
    </citation>
    <scope>NUCLEOTIDE SEQUENCE [LARGE SCALE GENOMIC DNA]</scope>
</reference>
<protein>
    <submittedName>
        <fullName evidence="2">Uncharacterized protein</fullName>
    </submittedName>
</protein>
<dbReference type="EMBL" id="AB931172">
    <property type="protein sequence ID" value="BAP81899.1"/>
    <property type="molecule type" value="Genomic_DNA"/>
</dbReference>
<dbReference type="NCBIfam" id="NF041109">
    <property type="entry name" value="VF_TspB_C_term"/>
    <property type="match status" value="1"/>
</dbReference>
<feature type="compositionally biased region" description="Basic and acidic residues" evidence="1">
    <location>
        <begin position="323"/>
        <end position="333"/>
    </location>
</feature>
<name>A0A097ZPJ5_9VIRU</name>
<dbReference type="GeneID" id="65073026"/>
<evidence type="ECO:0000313" key="3">
    <source>
        <dbReference type="Proteomes" id="UP000030048"/>
    </source>
</evidence>
<accession>A0A097ZPJ5</accession>
<sequence length="426" mass="43270">MRVLVLLLCWWASSAWASTIPLIPPPNIVLTGTGYVTTGAVTLSEVATATEMRAAVGAGAATIAATMTVGEGAAAVALAALRATPAIATATSLAYLAQLGIQKCLDGTWCTSKRSPAAGDTGFNGWGWNYSYNTSATGGNIANGVAASPGAACSAMLAADAYLAGQKAKFAGMKATGNGTSYECHYTNDGGDNFYAGTSQASSCVDGYVVSGSACVPDPAGPTVGASDADWNKGLTYPLPAGVASDMAAAKVPIPVKLTPSTTPVNVNLSDPYVDPVTGKRYRDVATVTPNSDGKTATLTTAKQEVDANGNPVTDPATGNGKAPEKQDDQCSGHETRMGCIEQGEIPDGPDLKEQQVNVKVTPDSGWGADTAPCPSDLTASIHGMPISWSLKPVCDGADMFRPVIIACAWLGAALIVIGVGRKGEE</sequence>
<dbReference type="Proteomes" id="UP000030048">
    <property type="component" value="Segment"/>
</dbReference>
<evidence type="ECO:0000313" key="2">
    <source>
        <dbReference type="EMBL" id="BAP81899.1"/>
    </source>
</evidence>
<evidence type="ECO:0000256" key="1">
    <source>
        <dbReference type="SAM" id="MobiDB-lite"/>
    </source>
</evidence>
<feature type="region of interest" description="Disordered" evidence="1">
    <location>
        <begin position="287"/>
        <end position="333"/>
    </location>
</feature>
<dbReference type="KEGG" id="vg:65073026"/>